<evidence type="ECO:0000256" key="4">
    <source>
        <dbReference type="ARBA" id="ARBA00023136"/>
    </source>
</evidence>
<keyword evidence="11" id="KW-1185">Reference proteome</keyword>
<keyword evidence="3 8" id="KW-1133">Transmembrane helix</keyword>
<dbReference type="InterPro" id="IPR000731">
    <property type="entry name" value="SSD"/>
</dbReference>
<dbReference type="InterPro" id="IPR053958">
    <property type="entry name" value="HMGCR/SNAP/NPC1-like_SSD"/>
</dbReference>
<dbReference type="SUPFAM" id="SSF82866">
    <property type="entry name" value="Multidrug efflux transporter AcrB transmembrane domain"/>
    <property type="match status" value="2"/>
</dbReference>
<feature type="transmembrane region" description="Helical" evidence="8">
    <location>
        <begin position="776"/>
        <end position="795"/>
    </location>
</feature>
<dbReference type="Gene3D" id="1.20.1640.10">
    <property type="entry name" value="Multidrug efflux transporter AcrB transmembrane domain"/>
    <property type="match status" value="2"/>
</dbReference>
<dbReference type="GO" id="GO:0016020">
    <property type="term" value="C:membrane"/>
    <property type="evidence" value="ECO:0007669"/>
    <property type="project" value="UniProtKB-SubCell"/>
</dbReference>
<name>A0A9D4L6B3_DREPO</name>
<comment type="subcellular location">
    <subcellularLocation>
        <location evidence="1">Membrane</location>
        <topology evidence="1">Multi-pass membrane protein</topology>
    </subcellularLocation>
</comment>
<dbReference type="Proteomes" id="UP000828390">
    <property type="component" value="Unassembled WGS sequence"/>
</dbReference>
<evidence type="ECO:0000313" key="11">
    <source>
        <dbReference type="Proteomes" id="UP000828390"/>
    </source>
</evidence>
<dbReference type="GO" id="GO:0007224">
    <property type="term" value="P:smoothened signaling pathway"/>
    <property type="evidence" value="ECO:0007669"/>
    <property type="project" value="TreeGrafter"/>
</dbReference>
<feature type="compositionally biased region" description="Polar residues" evidence="7">
    <location>
        <begin position="881"/>
        <end position="896"/>
    </location>
</feature>
<organism evidence="10 11">
    <name type="scientific">Dreissena polymorpha</name>
    <name type="common">Zebra mussel</name>
    <name type="synonym">Mytilus polymorpha</name>
    <dbReference type="NCBI Taxonomy" id="45954"/>
    <lineage>
        <taxon>Eukaryota</taxon>
        <taxon>Metazoa</taxon>
        <taxon>Spiralia</taxon>
        <taxon>Lophotrochozoa</taxon>
        <taxon>Mollusca</taxon>
        <taxon>Bivalvia</taxon>
        <taxon>Autobranchia</taxon>
        <taxon>Heteroconchia</taxon>
        <taxon>Euheterodonta</taxon>
        <taxon>Imparidentia</taxon>
        <taxon>Neoheterodontei</taxon>
        <taxon>Myida</taxon>
        <taxon>Dreissenoidea</taxon>
        <taxon>Dreissenidae</taxon>
        <taxon>Dreissena</taxon>
    </lineage>
</organism>
<evidence type="ECO:0000259" key="9">
    <source>
        <dbReference type="PROSITE" id="PS50156"/>
    </source>
</evidence>
<keyword evidence="4 8" id="KW-0472">Membrane</keyword>
<dbReference type="InterPro" id="IPR052081">
    <property type="entry name" value="Dispatched_Hh_regulator"/>
</dbReference>
<evidence type="ECO:0000256" key="2">
    <source>
        <dbReference type="ARBA" id="ARBA00022692"/>
    </source>
</evidence>
<feature type="transmembrane region" description="Helical" evidence="8">
    <location>
        <begin position="704"/>
        <end position="724"/>
    </location>
</feature>
<dbReference type="EMBL" id="JAIWYP010000003">
    <property type="protein sequence ID" value="KAH3852064.1"/>
    <property type="molecule type" value="Genomic_DNA"/>
</dbReference>
<evidence type="ECO:0000256" key="6">
    <source>
        <dbReference type="ARBA" id="ARBA00038046"/>
    </source>
</evidence>
<feature type="transmembrane region" description="Helical" evidence="8">
    <location>
        <begin position="200"/>
        <end position="220"/>
    </location>
</feature>
<keyword evidence="2 8" id="KW-0812">Transmembrane</keyword>
<feature type="compositionally biased region" description="Polar residues" evidence="7">
    <location>
        <begin position="912"/>
        <end position="922"/>
    </location>
</feature>
<proteinExistence type="inferred from homology"/>
<feature type="region of interest" description="Disordered" evidence="7">
    <location>
        <begin position="862"/>
        <end position="956"/>
    </location>
</feature>
<dbReference type="AlphaFoldDB" id="A0A9D4L6B3"/>
<evidence type="ECO:0000256" key="7">
    <source>
        <dbReference type="SAM" id="MobiDB-lite"/>
    </source>
</evidence>
<feature type="transmembrane region" description="Helical" evidence="8">
    <location>
        <begin position="294"/>
        <end position="315"/>
    </location>
</feature>
<feature type="transmembrane region" description="Helical" evidence="8">
    <location>
        <begin position="251"/>
        <end position="274"/>
    </location>
</feature>
<feature type="transmembrane region" description="Helical" evidence="8">
    <location>
        <begin position="676"/>
        <end position="697"/>
    </location>
</feature>
<gene>
    <name evidence="10" type="ORF">DPMN_094559</name>
</gene>
<evidence type="ECO:0000256" key="5">
    <source>
        <dbReference type="ARBA" id="ARBA00023180"/>
    </source>
</evidence>
<comment type="caution">
    <text evidence="10">The sequence shown here is derived from an EMBL/GenBank/DDBJ whole genome shotgun (WGS) entry which is preliminary data.</text>
</comment>
<sequence>MDNLFTFHNVQSMCALEETYITSNPIYKQNCLRMADNTDCCRPLSLGNYISLLTGQPSCSNLTESDVTFVRNLIEKCVGFYQNFTLTNNCDKRHSPVGEGYFRGCVEIPKSCQNYNAVYNIIHFVADHSFHRTDQKLRYAVSFLPISFQSMTQRKVDDAVNLYLDIESKAERVGNVEIVAADFGIKDHMFHHYLTKDSHWLAFSGVSIFFVVWIFTGSIFITVMTFLSMFLSLELAYFLYVFVFEITFFPYMNLVTVLLIIAIGADDVFVYTQIWHLAKKERNSGTLEKLVADTLKHATMSMFVTSFTTAGALFANVVSPITSIKCFSIYAGTTVICNLMLMVTWTPAAIVAEEKWCNFCFINSPKFYKKLHTYYRCFFEQMLPKFVLRLRYLWILLFGAIGILSGVIIFHHPRLRLPTSFHFQMFRNDHLMEMYDQELRESFWFEKAVGERRPLLPLTVVWGIENTDTGAKLNPYDKGSVVFDPSFNPSTQRSQIWLRNFCRNIRESGYYKRVTTFEVPNCFIEHFVLYMKQPCSMEEPHCCQKAQFPYPEHIFNHCIEKYIPDAMKDYVYFWDKYTPGLKFVGNKIRALVVQFSSNLSYTYDYQVVDAFYKGMSKFIHEELGNAPEGMKNGWFVSDFKFYGIQKSLAEGLPVSFGISVLVASVVTFFTSLNVLITLYAMVTITFIMLTTTASIVLMNWELNVLESVILTVAVGLSIDFTLHYGVAYRLAPDLDRKNRAYCSLIRVSSVIFMAALTTFLAGLFMVPSVTLVYQKFGIFLMLVITISWLYSTLFFQSLLNIIGPQGGFGQFHWPSLDCCSFATQNHVDRTVYTMSESTMSTSCSGYHYHPSIDTNATEHDFFSERSDSHPGTPHHYRTRPGRSNTRSKSLSMSPDNQSERKLLNGEDKTSQPHDLSTGNSSLEHMGPNICESVIDIHGDADDDDDDNDSDKQSTEV</sequence>
<reference evidence="10" key="2">
    <citation type="submission" date="2020-11" db="EMBL/GenBank/DDBJ databases">
        <authorList>
            <person name="McCartney M.A."/>
            <person name="Auch B."/>
            <person name="Kono T."/>
            <person name="Mallez S."/>
            <person name="Becker A."/>
            <person name="Gohl D.M."/>
            <person name="Silverstein K.A.T."/>
            <person name="Koren S."/>
            <person name="Bechman K.B."/>
            <person name="Herman A."/>
            <person name="Abrahante J.E."/>
            <person name="Garbe J."/>
        </authorList>
    </citation>
    <scope>NUCLEOTIDE SEQUENCE</scope>
    <source>
        <strain evidence="10">Duluth1</strain>
        <tissue evidence="10">Whole animal</tissue>
    </source>
</reference>
<evidence type="ECO:0000313" key="10">
    <source>
        <dbReference type="EMBL" id="KAH3852064.1"/>
    </source>
</evidence>
<evidence type="ECO:0000256" key="3">
    <source>
        <dbReference type="ARBA" id="ARBA00022989"/>
    </source>
</evidence>
<feature type="transmembrane region" description="Helical" evidence="8">
    <location>
        <begin position="327"/>
        <end position="346"/>
    </location>
</feature>
<evidence type="ECO:0000256" key="8">
    <source>
        <dbReference type="SAM" id="Phobius"/>
    </source>
</evidence>
<feature type="transmembrane region" description="Helical" evidence="8">
    <location>
        <begin position="648"/>
        <end position="670"/>
    </location>
</feature>
<dbReference type="PANTHER" id="PTHR45951:SF3">
    <property type="entry name" value="PROTEIN DISPATCHED"/>
    <property type="match status" value="1"/>
</dbReference>
<dbReference type="PROSITE" id="PS50156">
    <property type="entry name" value="SSD"/>
    <property type="match status" value="1"/>
</dbReference>
<feature type="domain" description="SSD" evidence="9">
    <location>
        <begin position="223"/>
        <end position="352"/>
    </location>
</feature>
<keyword evidence="5" id="KW-0325">Glycoprotein</keyword>
<comment type="similarity">
    <text evidence="6">Belongs to the dispatched family.</text>
</comment>
<feature type="transmembrane region" description="Helical" evidence="8">
    <location>
        <begin position="226"/>
        <end position="244"/>
    </location>
</feature>
<evidence type="ECO:0000256" key="1">
    <source>
        <dbReference type="ARBA" id="ARBA00004141"/>
    </source>
</evidence>
<dbReference type="Pfam" id="PF12349">
    <property type="entry name" value="Sterol-sensing"/>
    <property type="match status" value="1"/>
</dbReference>
<protein>
    <recommendedName>
        <fullName evidence="9">SSD domain-containing protein</fullName>
    </recommendedName>
</protein>
<feature type="transmembrane region" description="Helical" evidence="8">
    <location>
        <begin position="392"/>
        <end position="410"/>
    </location>
</feature>
<reference evidence="10" key="1">
    <citation type="journal article" date="2019" name="bioRxiv">
        <title>The Genome of the Zebra Mussel, Dreissena polymorpha: A Resource for Invasive Species Research.</title>
        <authorList>
            <person name="McCartney M.A."/>
            <person name="Auch B."/>
            <person name="Kono T."/>
            <person name="Mallez S."/>
            <person name="Zhang Y."/>
            <person name="Obille A."/>
            <person name="Becker A."/>
            <person name="Abrahante J.E."/>
            <person name="Garbe J."/>
            <person name="Badalamenti J.P."/>
            <person name="Herman A."/>
            <person name="Mangelson H."/>
            <person name="Liachko I."/>
            <person name="Sullivan S."/>
            <person name="Sone E.D."/>
            <person name="Koren S."/>
            <person name="Silverstein K.A.T."/>
            <person name="Beckman K.B."/>
            <person name="Gohl D.M."/>
        </authorList>
    </citation>
    <scope>NUCLEOTIDE SEQUENCE</scope>
    <source>
        <strain evidence="10">Duluth1</strain>
        <tissue evidence="10">Whole animal</tissue>
    </source>
</reference>
<feature type="transmembrane region" description="Helical" evidence="8">
    <location>
        <begin position="744"/>
        <end position="764"/>
    </location>
</feature>
<accession>A0A9D4L6B3</accession>
<dbReference type="PANTHER" id="PTHR45951">
    <property type="entry name" value="PROTEIN DISPATCHED-RELATED"/>
    <property type="match status" value="1"/>
</dbReference>
<dbReference type="GO" id="GO:0022857">
    <property type="term" value="F:transmembrane transporter activity"/>
    <property type="evidence" value="ECO:0007669"/>
    <property type="project" value="TreeGrafter"/>
</dbReference>
<feature type="compositionally biased region" description="Basic and acidic residues" evidence="7">
    <location>
        <begin position="897"/>
        <end position="911"/>
    </location>
</feature>